<evidence type="ECO:0000313" key="3">
    <source>
        <dbReference type="Proteomes" id="UP000621631"/>
    </source>
</evidence>
<organism evidence="2 3">
    <name type="scientific">Virgibacillus halodenitrificans</name>
    <name type="common">Bacillus halodenitrificans</name>
    <dbReference type="NCBI Taxonomy" id="1482"/>
    <lineage>
        <taxon>Bacteria</taxon>
        <taxon>Bacillati</taxon>
        <taxon>Bacillota</taxon>
        <taxon>Bacilli</taxon>
        <taxon>Bacillales</taxon>
        <taxon>Bacillaceae</taxon>
        <taxon>Virgibacillus</taxon>
    </lineage>
</organism>
<proteinExistence type="predicted"/>
<keyword evidence="3" id="KW-1185">Reference proteome</keyword>
<feature type="transmembrane region" description="Helical" evidence="1">
    <location>
        <begin position="51"/>
        <end position="70"/>
    </location>
</feature>
<feature type="transmembrane region" description="Helical" evidence="1">
    <location>
        <begin position="27"/>
        <end position="45"/>
    </location>
</feature>
<protein>
    <submittedName>
        <fullName evidence="2">Uncharacterized protein</fullName>
    </submittedName>
</protein>
<evidence type="ECO:0000313" key="2">
    <source>
        <dbReference type="EMBL" id="MBD1222154.1"/>
    </source>
</evidence>
<dbReference type="RefSeq" id="WP_019377182.1">
    <property type="nucleotide sequence ID" value="NZ_CP033049.1"/>
</dbReference>
<reference evidence="2 3" key="1">
    <citation type="submission" date="2020-09" db="EMBL/GenBank/DDBJ databases">
        <title>Draft Genome Sequences of Oil-Oxidizing Bacteria Halomonas titanicae, Marinobacter lutaoensis, and Virgibacillus halodenitrificans Isolated from Highly Saline Environments.</title>
        <authorList>
            <person name="Grouzdev D.S."/>
            <person name="Sokolova D.S."/>
            <person name="Semenova E.M."/>
            <person name="Borzenkov I.A."/>
            <person name="Bidzhieva S.K."/>
            <person name="Poltaraus A.B."/>
            <person name="Nazina T.N."/>
        </authorList>
    </citation>
    <scope>NUCLEOTIDE SEQUENCE [LARGE SCALE GENOMIC DNA]</scope>
    <source>
        <strain evidence="2 3">VKM B-3472D</strain>
    </source>
</reference>
<evidence type="ECO:0000256" key="1">
    <source>
        <dbReference type="SAM" id="Phobius"/>
    </source>
</evidence>
<sequence>MEAFYGLFIILGLLAIQLFLSSRNNKYLGAILPVLLVVFLIWSYMTDRIDSLLKVFLFLLVGMVAFLLEWGRGREYAKNKQKKELEKMKMYDTK</sequence>
<feature type="transmembrane region" description="Helical" evidence="1">
    <location>
        <begin position="6"/>
        <end position="22"/>
    </location>
</feature>
<keyword evidence="1" id="KW-0812">Transmembrane</keyword>
<comment type="caution">
    <text evidence="2">The sequence shown here is derived from an EMBL/GenBank/DDBJ whole genome shotgun (WGS) entry which is preliminary data.</text>
</comment>
<gene>
    <name evidence="2" type="ORF">IC602_05995</name>
</gene>
<dbReference type="Proteomes" id="UP000621631">
    <property type="component" value="Unassembled WGS sequence"/>
</dbReference>
<dbReference type="EMBL" id="JACWEZ010000002">
    <property type="protein sequence ID" value="MBD1222154.1"/>
    <property type="molecule type" value="Genomic_DNA"/>
</dbReference>
<accession>A0ABR7VP31</accession>
<keyword evidence="1" id="KW-1133">Transmembrane helix</keyword>
<name>A0ABR7VP31_VIRHA</name>
<keyword evidence="1" id="KW-0472">Membrane</keyword>